<accession>A0A917Q727</accession>
<sequence>MSNAAVAHVNAIGRSRPPHEVHDAFLAFAETTLSAPRDRALIRRMAARSGIGARYSTLAPAEPGGSAVDVEGFYARGRFPGTGARMRRYAEAAPALAEAAVRDLGPDLDPAGVTHLVLASCTGFCAPGVDQRLVARLGLDPDIERIVLGFMGCAAAVNGLKTARHIVRSDPRARVLVVCVELCTLHLQEADDLSMLLSAMLFGDGAAAALVSAEPTGFALDRFRAVTIPGTADRITWDVADTGFLMHLSGAVPAAIESALAAERHRNHADGVLGGMPVEEIALFAVHPGGRTVLDAVETGLALDDDALAPSRAVLREGGNMSSPSILFVLADMLDSPGRPGEAGIGMAFGPGMVAETFRFARAAA</sequence>
<dbReference type="RefSeq" id="WP_244645248.1">
    <property type="nucleotide sequence ID" value="NZ_BMMF01000005.1"/>
</dbReference>
<dbReference type="PANTHER" id="PTHR11877:SF46">
    <property type="entry name" value="TYPE III POLYKETIDE SYNTHASE A"/>
    <property type="match status" value="1"/>
</dbReference>
<dbReference type="PANTHER" id="PTHR11877">
    <property type="entry name" value="HYDROXYMETHYLGLUTARYL-COA SYNTHASE"/>
    <property type="match status" value="1"/>
</dbReference>
<name>A0A917Q727_9HYPH</name>
<dbReference type="Gene3D" id="3.40.47.10">
    <property type="match status" value="2"/>
</dbReference>
<dbReference type="Proteomes" id="UP000600449">
    <property type="component" value="Unassembled WGS sequence"/>
</dbReference>
<feature type="active site" description="Acyl-thioester intermediate" evidence="3">
    <location>
        <position position="153"/>
    </location>
</feature>
<dbReference type="InterPro" id="IPR016039">
    <property type="entry name" value="Thiolase-like"/>
</dbReference>
<keyword evidence="7" id="KW-1185">Reference proteome</keyword>
<feature type="domain" description="Chalcone/stilbene synthase N-terminal" evidence="4">
    <location>
        <begin position="95"/>
        <end position="215"/>
    </location>
</feature>
<organism evidence="6 7">
    <name type="scientific">Salinarimonas ramus</name>
    <dbReference type="NCBI Taxonomy" id="690164"/>
    <lineage>
        <taxon>Bacteria</taxon>
        <taxon>Pseudomonadati</taxon>
        <taxon>Pseudomonadota</taxon>
        <taxon>Alphaproteobacteria</taxon>
        <taxon>Hyphomicrobiales</taxon>
        <taxon>Salinarimonadaceae</taxon>
        <taxon>Salinarimonas</taxon>
    </lineage>
</organism>
<evidence type="ECO:0000259" key="5">
    <source>
        <dbReference type="Pfam" id="PF02797"/>
    </source>
</evidence>
<evidence type="ECO:0000256" key="2">
    <source>
        <dbReference type="ARBA" id="ARBA00022679"/>
    </source>
</evidence>
<dbReference type="GO" id="GO:0030639">
    <property type="term" value="P:polyketide biosynthetic process"/>
    <property type="evidence" value="ECO:0007669"/>
    <property type="project" value="TreeGrafter"/>
</dbReference>
<evidence type="ECO:0000256" key="3">
    <source>
        <dbReference type="PIRSR" id="PIRSR000451-1"/>
    </source>
</evidence>
<evidence type="ECO:0000313" key="6">
    <source>
        <dbReference type="EMBL" id="GGK32900.1"/>
    </source>
</evidence>
<dbReference type="Pfam" id="PF02797">
    <property type="entry name" value="Chal_sti_synt_C"/>
    <property type="match status" value="1"/>
</dbReference>
<evidence type="ECO:0000313" key="7">
    <source>
        <dbReference type="Proteomes" id="UP000600449"/>
    </source>
</evidence>
<dbReference type="Pfam" id="PF00195">
    <property type="entry name" value="Chal_sti_synt_N"/>
    <property type="match status" value="1"/>
</dbReference>
<dbReference type="SUPFAM" id="SSF53901">
    <property type="entry name" value="Thiolase-like"/>
    <property type="match status" value="2"/>
</dbReference>
<dbReference type="InterPro" id="IPR012328">
    <property type="entry name" value="Chalcone/stilbene_synt_C"/>
</dbReference>
<comment type="caution">
    <text evidence="6">The sequence shown here is derived from an EMBL/GenBank/DDBJ whole genome shotgun (WGS) entry which is preliminary data.</text>
</comment>
<comment type="similarity">
    <text evidence="1">Belongs to the thiolase-like superfamily. Chalcone/stilbene synthases family.</text>
</comment>
<keyword evidence="2" id="KW-0808">Transferase</keyword>
<proteinExistence type="inferred from homology"/>
<dbReference type="AlphaFoldDB" id="A0A917Q727"/>
<feature type="domain" description="Chalcone/stilbene synthase C-terminal" evidence="5">
    <location>
        <begin position="228"/>
        <end position="358"/>
    </location>
</feature>
<dbReference type="PIRSF" id="PIRSF000451">
    <property type="entry name" value="PKS_III"/>
    <property type="match status" value="1"/>
</dbReference>
<dbReference type="InterPro" id="IPR001099">
    <property type="entry name" value="Chalcone/stilbene_synt_N"/>
</dbReference>
<dbReference type="InterPro" id="IPR011141">
    <property type="entry name" value="Polyketide_synthase_type-III"/>
</dbReference>
<protein>
    <submittedName>
        <fullName evidence="6">Naringenin-chalcone synthase</fullName>
    </submittedName>
</protein>
<dbReference type="EMBL" id="BMMF01000005">
    <property type="protein sequence ID" value="GGK32900.1"/>
    <property type="molecule type" value="Genomic_DNA"/>
</dbReference>
<dbReference type="GO" id="GO:0016747">
    <property type="term" value="F:acyltransferase activity, transferring groups other than amino-acyl groups"/>
    <property type="evidence" value="ECO:0007669"/>
    <property type="project" value="InterPro"/>
</dbReference>
<dbReference type="CDD" id="cd00831">
    <property type="entry name" value="CHS_like"/>
    <property type="match status" value="1"/>
</dbReference>
<evidence type="ECO:0000259" key="4">
    <source>
        <dbReference type="Pfam" id="PF00195"/>
    </source>
</evidence>
<reference evidence="6 7" key="1">
    <citation type="journal article" date="2014" name="Int. J. Syst. Evol. Microbiol.">
        <title>Complete genome sequence of Corynebacterium casei LMG S-19264T (=DSM 44701T), isolated from a smear-ripened cheese.</title>
        <authorList>
            <consortium name="US DOE Joint Genome Institute (JGI-PGF)"/>
            <person name="Walter F."/>
            <person name="Albersmeier A."/>
            <person name="Kalinowski J."/>
            <person name="Ruckert C."/>
        </authorList>
    </citation>
    <scope>NUCLEOTIDE SEQUENCE [LARGE SCALE GENOMIC DNA]</scope>
    <source>
        <strain evidence="6 7">CGMCC 1.9161</strain>
    </source>
</reference>
<gene>
    <name evidence="6" type="ORF">GCM10011322_19540</name>
</gene>
<evidence type="ECO:0000256" key="1">
    <source>
        <dbReference type="ARBA" id="ARBA00005531"/>
    </source>
</evidence>